<dbReference type="EMBL" id="BARS01020149">
    <property type="protein sequence ID" value="GAG03934.1"/>
    <property type="molecule type" value="Genomic_DNA"/>
</dbReference>
<dbReference type="AlphaFoldDB" id="X0UDT9"/>
<evidence type="ECO:0000313" key="1">
    <source>
        <dbReference type="EMBL" id="GAG03934.1"/>
    </source>
</evidence>
<gene>
    <name evidence="1" type="ORF">S01H1_32533</name>
</gene>
<name>X0UDT9_9ZZZZ</name>
<organism evidence="1">
    <name type="scientific">marine sediment metagenome</name>
    <dbReference type="NCBI Taxonomy" id="412755"/>
    <lineage>
        <taxon>unclassified sequences</taxon>
        <taxon>metagenomes</taxon>
        <taxon>ecological metagenomes</taxon>
    </lineage>
</organism>
<sequence length="274" mass="31181">DARSIGNSFLCVHDNLSGYASDFHVNGDVDGWDEYPGIYLYGCWNGILFGTAFDRTPYIGRSQVFEYVEAEVYYVLNIMMKVTDNNPHKTVPSLTTGRVQWTRLGDTSWNSDKQYDFDIVSDDKWRLYSINLGPAQWWQGNINDLRIFPFIDGFHGDQFAIKFIKITSLSNYACDNTQCSYYSQYEHPCPGAGLRGYCEGSIKYNFSTVSGVSDELIINIDNYGEEKFELGNNLNANGIEMSRIIANQISSLSIGGFNFAQVEYTEYDKLKIYS</sequence>
<protein>
    <submittedName>
        <fullName evidence="1">Uncharacterized protein</fullName>
    </submittedName>
</protein>
<feature type="non-terminal residue" evidence="1">
    <location>
        <position position="1"/>
    </location>
</feature>
<reference evidence="1" key="1">
    <citation type="journal article" date="2014" name="Front. Microbiol.">
        <title>High frequency of phylogenetically diverse reductive dehalogenase-homologous genes in deep subseafloor sedimentary metagenomes.</title>
        <authorList>
            <person name="Kawai M."/>
            <person name="Futagami T."/>
            <person name="Toyoda A."/>
            <person name="Takaki Y."/>
            <person name="Nishi S."/>
            <person name="Hori S."/>
            <person name="Arai W."/>
            <person name="Tsubouchi T."/>
            <person name="Morono Y."/>
            <person name="Uchiyama I."/>
            <person name="Ito T."/>
            <person name="Fujiyama A."/>
            <person name="Inagaki F."/>
            <person name="Takami H."/>
        </authorList>
    </citation>
    <scope>NUCLEOTIDE SEQUENCE</scope>
    <source>
        <strain evidence="1">Expedition CK06-06</strain>
    </source>
</reference>
<proteinExistence type="predicted"/>
<accession>X0UDT9</accession>
<comment type="caution">
    <text evidence="1">The sequence shown here is derived from an EMBL/GenBank/DDBJ whole genome shotgun (WGS) entry which is preliminary data.</text>
</comment>
<feature type="non-terminal residue" evidence="1">
    <location>
        <position position="274"/>
    </location>
</feature>